<proteinExistence type="predicted"/>
<reference evidence="1 2" key="1">
    <citation type="submission" date="2024-06" db="EMBL/GenBank/DDBJ databases">
        <authorList>
            <person name="Tuo L."/>
        </authorList>
    </citation>
    <scope>NUCLEOTIDE SEQUENCE [LARGE SCALE GENOMIC DNA]</scope>
    <source>
        <strain evidence="1 2">ZMM04-5</strain>
    </source>
</reference>
<evidence type="ECO:0000313" key="1">
    <source>
        <dbReference type="EMBL" id="MEW9807556.1"/>
    </source>
</evidence>
<evidence type="ECO:0000313" key="2">
    <source>
        <dbReference type="Proteomes" id="UP001556196"/>
    </source>
</evidence>
<dbReference type="EMBL" id="JBFOCI010000005">
    <property type="protein sequence ID" value="MEW9807556.1"/>
    <property type="molecule type" value="Genomic_DNA"/>
</dbReference>
<sequence length="67" mass="7149">MKISSILAGFLAFPAGRRCGDDAAWADDPYAHPAIDAMSERERADLPPAHLPVAYVSEAARPGRCVP</sequence>
<accession>A0ABV3R2I9</accession>
<protein>
    <submittedName>
        <fullName evidence="1">Uncharacterized protein</fullName>
    </submittedName>
</protein>
<comment type="caution">
    <text evidence="1">The sequence shown here is derived from an EMBL/GenBank/DDBJ whole genome shotgun (WGS) entry which is preliminary data.</text>
</comment>
<keyword evidence="2" id="KW-1185">Reference proteome</keyword>
<dbReference type="RefSeq" id="WP_367724736.1">
    <property type="nucleotide sequence ID" value="NZ_JBFOCI010000005.1"/>
</dbReference>
<dbReference type="Proteomes" id="UP001556196">
    <property type="component" value="Unassembled WGS sequence"/>
</dbReference>
<organism evidence="1 2">
    <name type="scientific">Mesorhizobium marinum</name>
    <dbReference type="NCBI Taxonomy" id="3228790"/>
    <lineage>
        <taxon>Bacteria</taxon>
        <taxon>Pseudomonadati</taxon>
        <taxon>Pseudomonadota</taxon>
        <taxon>Alphaproteobacteria</taxon>
        <taxon>Hyphomicrobiales</taxon>
        <taxon>Phyllobacteriaceae</taxon>
        <taxon>Mesorhizobium</taxon>
    </lineage>
</organism>
<gene>
    <name evidence="1" type="ORF">ABUE31_16320</name>
</gene>
<name>A0ABV3R2I9_9HYPH</name>